<feature type="domain" description="Transcriptional regulator HTH-type FeoC" evidence="1">
    <location>
        <begin position="19"/>
        <end position="80"/>
    </location>
</feature>
<keyword evidence="3" id="KW-1185">Reference proteome</keyword>
<comment type="caution">
    <text evidence="2">The sequence shown here is derived from an EMBL/GenBank/DDBJ whole genome shotgun (WGS) entry which is preliminary data.</text>
</comment>
<sequence>MSTRVPPLPQGPDPQSRPLAVIRAYLTRHGEACFRQIMVDCGLSRALAQAGLDQLIRMGRVEGVTGLPDNSQGCHAGCCSSTPTSRQTPFSREAGVVYRVIRSRDYSCS</sequence>
<dbReference type="InterPro" id="IPR015102">
    <property type="entry name" value="Tscrpt_reg_HTH_FeoC"/>
</dbReference>
<dbReference type="AlphaFoldDB" id="A0A098QUN9"/>
<dbReference type="InterPro" id="IPR036388">
    <property type="entry name" value="WH-like_DNA-bd_sf"/>
</dbReference>
<dbReference type="RefSeq" id="WP_037548621.1">
    <property type="nucleotide sequence ID" value="NZ_JNUP01000066.1"/>
</dbReference>
<dbReference type="EMBL" id="JNUP01000066">
    <property type="protein sequence ID" value="KGE71409.1"/>
    <property type="molecule type" value="Genomic_DNA"/>
</dbReference>
<dbReference type="Pfam" id="PF09012">
    <property type="entry name" value="FeoC"/>
    <property type="match status" value="1"/>
</dbReference>
<evidence type="ECO:0000259" key="1">
    <source>
        <dbReference type="Pfam" id="PF09012"/>
    </source>
</evidence>
<dbReference type="Proteomes" id="UP000029692">
    <property type="component" value="Unassembled WGS sequence"/>
</dbReference>
<evidence type="ECO:0000313" key="3">
    <source>
        <dbReference type="Proteomes" id="UP000029692"/>
    </source>
</evidence>
<proteinExistence type="predicted"/>
<accession>A0A098QUN9</accession>
<dbReference type="SUPFAM" id="SSF46785">
    <property type="entry name" value="Winged helix' DNA-binding domain"/>
    <property type="match status" value="1"/>
</dbReference>
<name>A0A098QUN9_9SPIO</name>
<gene>
    <name evidence="2" type="ORF">DC28_11475</name>
</gene>
<evidence type="ECO:0000313" key="2">
    <source>
        <dbReference type="EMBL" id="KGE71409.1"/>
    </source>
</evidence>
<dbReference type="InterPro" id="IPR036390">
    <property type="entry name" value="WH_DNA-bd_sf"/>
</dbReference>
<protein>
    <recommendedName>
        <fullName evidence="1">Transcriptional regulator HTH-type FeoC domain-containing protein</fullName>
    </recommendedName>
</protein>
<organism evidence="2 3">
    <name type="scientific">Spirochaeta lutea</name>
    <dbReference type="NCBI Taxonomy" id="1480694"/>
    <lineage>
        <taxon>Bacteria</taxon>
        <taxon>Pseudomonadati</taxon>
        <taxon>Spirochaetota</taxon>
        <taxon>Spirochaetia</taxon>
        <taxon>Spirochaetales</taxon>
        <taxon>Spirochaetaceae</taxon>
        <taxon>Spirochaeta</taxon>
    </lineage>
</organism>
<reference evidence="2 3" key="1">
    <citation type="submission" date="2014-05" db="EMBL/GenBank/DDBJ databases">
        <title>De novo Genome Sequence of Spirocheata sp.</title>
        <authorList>
            <person name="Shivani Y."/>
            <person name="Subhash Y."/>
            <person name="Tushar L."/>
            <person name="Sasikala C."/>
            <person name="Ramana C.V."/>
        </authorList>
    </citation>
    <scope>NUCLEOTIDE SEQUENCE [LARGE SCALE GENOMIC DNA]</scope>
    <source>
        <strain evidence="2 3">JC230</strain>
    </source>
</reference>
<dbReference type="Gene3D" id="1.10.10.10">
    <property type="entry name" value="Winged helix-like DNA-binding domain superfamily/Winged helix DNA-binding domain"/>
    <property type="match status" value="1"/>
</dbReference>